<accession>A0A4R2RQ60</accession>
<evidence type="ECO:0000256" key="5">
    <source>
        <dbReference type="ARBA" id="ARBA00023136"/>
    </source>
</evidence>
<comment type="caution">
    <text evidence="7">The sequence shown here is derived from an EMBL/GenBank/DDBJ whole genome shotgun (WGS) entry which is preliminary data.</text>
</comment>
<gene>
    <name evidence="7" type="ORF">EDD73_106112</name>
</gene>
<feature type="transmembrane region" description="Helical" evidence="6">
    <location>
        <begin position="74"/>
        <end position="91"/>
    </location>
</feature>
<evidence type="ECO:0000256" key="6">
    <source>
        <dbReference type="SAM" id="Phobius"/>
    </source>
</evidence>
<evidence type="ECO:0000256" key="4">
    <source>
        <dbReference type="ARBA" id="ARBA00022989"/>
    </source>
</evidence>
<dbReference type="Pfam" id="PF03899">
    <property type="entry name" value="ATP-synt_I"/>
    <property type="match status" value="1"/>
</dbReference>
<dbReference type="RefSeq" id="WP_165876328.1">
    <property type="nucleotide sequence ID" value="NZ_JAOQNU010000006.1"/>
</dbReference>
<dbReference type="Proteomes" id="UP000294813">
    <property type="component" value="Unassembled WGS sequence"/>
</dbReference>
<dbReference type="EMBL" id="SLXT01000006">
    <property type="protein sequence ID" value="TCP65228.1"/>
    <property type="molecule type" value="Genomic_DNA"/>
</dbReference>
<name>A0A4R2RQ60_9FIRM</name>
<sequence length="131" mass="14536">MELSRLLARLWRQALLGVGTCLALVPFVDTPAWPAGFALGLTSGLLASWLLILRLRRMEEQPAAQAVRSIQLSSLSRFALGALALLIAFQNPRLFDLLATGIGLISYHLYSIFLGWVETQRADTEITQRKE</sequence>
<keyword evidence="4 6" id="KW-1133">Transmembrane helix</keyword>
<dbReference type="GO" id="GO:0005886">
    <property type="term" value="C:plasma membrane"/>
    <property type="evidence" value="ECO:0007669"/>
    <property type="project" value="UniProtKB-SubCell"/>
</dbReference>
<organism evidence="7 8">
    <name type="scientific">Heliophilum fasciatum</name>
    <dbReference type="NCBI Taxonomy" id="35700"/>
    <lineage>
        <taxon>Bacteria</taxon>
        <taxon>Bacillati</taxon>
        <taxon>Bacillota</taxon>
        <taxon>Clostridia</taxon>
        <taxon>Eubacteriales</taxon>
        <taxon>Heliobacteriaceae</taxon>
        <taxon>Heliophilum</taxon>
    </lineage>
</organism>
<evidence type="ECO:0000256" key="3">
    <source>
        <dbReference type="ARBA" id="ARBA00022692"/>
    </source>
</evidence>
<feature type="transmembrane region" description="Helical" evidence="6">
    <location>
        <begin position="33"/>
        <end position="53"/>
    </location>
</feature>
<dbReference type="AlphaFoldDB" id="A0A4R2RQ60"/>
<keyword evidence="8" id="KW-1185">Reference proteome</keyword>
<dbReference type="InterPro" id="IPR005598">
    <property type="entry name" value="ATP_synth_I"/>
</dbReference>
<reference evidence="7 8" key="1">
    <citation type="submission" date="2019-03" db="EMBL/GenBank/DDBJ databases">
        <title>Genomic Encyclopedia of Type Strains, Phase IV (KMG-IV): sequencing the most valuable type-strain genomes for metagenomic binning, comparative biology and taxonomic classification.</title>
        <authorList>
            <person name="Goeker M."/>
        </authorList>
    </citation>
    <scope>NUCLEOTIDE SEQUENCE [LARGE SCALE GENOMIC DNA]</scope>
    <source>
        <strain evidence="7 8">DSM 11170</strain>
    </source>
</reference>
<evidence type="ECO:0000256" key="2">
    <source>
        <dbReference type="ARBA" id="ARBA00022475"/>
    </source>
</evidence>
<keyword evidence="5 6" id="KW-0472">Membrane</keyword>
<evidence type="ECO:0000313" key="7">
    <source>
        <dbReference type="EMBL" id="TCP65228.1"/>
    </source>
</evidence>
<protein>
    <submittedName>
        <fullName evidence="7">ATP synthase I subunit</fullName>
    </submittedName>
</protein>
<evidence type="ECO:0000256" key="1">
    <source>
        <dbReference type="ARBA" id="ARBA00004651"/>
    </source>
</evidence>
<keyword evidence="2" id="KW-1003">Cell membrane</keyword>
<feature type="transmembrane region" description="Helical" evidence="6">
    <location>
        <begin position="97"/>
        <end position="117"/>
    </location>
</feature>
<comment type="subcellular location">
    <subcellularLocation>
        <location evidence="1">Cell membrane</location>
        <topology evidence="1">Multi-pass membrane protein</topology>
    </subcellularLocation>
</comment>
<keyword evidence="3 6" id="KW-0812">Transmembrane</keyword>
<evidence type="ECO:0000313" key="8">
    <source>
        <dbReference type="Proteomes" id="UP000294813"/>
    </source>
</evidence>
<proteinExistence type="predicted"/>